<name>A0A9Q1JIF8_9CARY</name>
<dbReference type="AlphaFoldDB" id="A0A9Q1JIF8"/>
<keyword evidence="2" id="KW-0689">Ribosomal protein</keyword>
<dbReference type="OrthoDB" id="1622315at2759"/>
<organism evidence="5 6">
    <name type="scientific">Carnegiea gigantea</name>
    <dbReference type="NCBI Taxonomy" id="171969"/>
    <lineage>
        <taxon>Eukaryota</taxon>
        <taxon>Viridiplantae</taxon>
        <taxon>Streptophyta</taxon>
        <taxon>Embryophyta</taxon>
        <taxon>Tracheophyta</taxon>
        <taxon>Spermatophyta</taxon>
        <taxon>Magnoliopsida</taxon>
        <taxon>eudicotyledons</taxon>
        <taxon>Gunneridae</taxon>
        <taxon>Pentapetalae</taxon>
        <taxon>Caryophyllales</taxon>
        <taxon>Cactineae</taxon>
        <taxon>Cactaceae</taxon>
        <taxon>Cactoideae</taxon>
        <taxon>Echinocereeae</taxon>
        <taxon>Carnegiea</taxon>
    </lineage>
</organism>
<dbReference type="InterPro" id="IPR036351">
    <property type="entry name" value="Ribosomal_eL32_sf"/>
</dbReference>
<gene>
    <name evidence="5" type="ORF">Cgig2_023591</name>
</gene>
<evidence type="ECO:0000256" key="3">
    <source>
        <dbReference type="ARBA" id="ARBA00023274"/>
    </source>
</evidence>
<dbReference type="GO" id="GO:0006412">
    <property type="term" value="P:translation"/>
    <property type="evidence" value="ECO:0007669"/>
    <property type="project" value="InterPro"/>
</dbReference>
<comment type="caution">
    <text evidence="5">The sequence shown here is derived from an EMBL/GenBank/DDBJ whole genome shotgun (WGS) entry which is preliminary data.</text>
</comment>
<evidence type="ECO:0000256" key="1">
    <source>
        <dbReference type="ARBA" id="ARBA00008431"/>
    </source>
</evidence>
<accession>A0A9Q1JIF8</accession>
<evidence type="ECO:0000259" key="4">
    <source>
        <dbReference type="Pfam" id="PF13966"/>
    </source>
</evidence>
<dbReference type="SUPFAM" id="SSF52042">
    <property type="entry name" value="Ribosomal protein L32e"/>
    <property type="match status" value="1"/>
</dbReference>
<evidence type="ECO:0000256" key="2">
    <source>
        <dbReference type="ARBA" id="ARBA00022980"/>
    </source>
</evidence>
<dbReference type="PANTHER" id="PTHR23413">
    <property type="entry name" value="60S RIBOSOMAL PROTEIN L32 AND DNA-DIRECTED RNA POLYMERASE II, SUBUNIT N"/>
    <property type="match status" value="1"/>
</dbReference>
<dbReference type="Proteomes" id="UP001153076">
    <property type="component" value="Unassembled WGS sequence"/>
</dbReference>
<dbReference type="SMART" id="SM01393">
    <property type="entry name" value="Ribosomal_L32e"/>
    <property type="match status" value="1"/>
</dbReference>
<reference evidence="5" key="1">
    <citation type="submission" date="2022-04" db="EMBL/GenBank/DDBJ databases">
        <title>Carnegiea gigantea Genome sequencing and assembly v2.</title>
        <authorList>
            <person name="Copetti D."/>
            <person name="Sanderson M.J."/>
            <person name="Burquez A."/>
            <person name="Wojciechowski M.F."/>
        </authorList>
    </citation>
    <scope>NUCLEOTIDE SEQUENCE</scope>
    <source>
        <strain evidence="5">SGP5-SGP5p</strain>
        <tissue evidence="5">Aerial part</tissue>
    </source>
</reference>
<dbReference type="CDD" id="cd00513">
    <property type="entry name" value="Ribosomal_L32_L32e"/>
    <property type="match status" value="1"/>
</dbReference>
<dbReference type="InterPro" id="IPR001515">
    <property type="entry name" value="Ribosomal_eL32"/>
</dbReference>
<keyword evidence="3" id="KW-0687">Ribonucleoprotein</keyword>
<dbReference type="GO" id="GO:0022625">
    <property type="term" value="C:cytosolic large ribosomal subunit"/>
    <property type="evidence" value="ECO:0007669"/>
    <property type="project" value="TreeGrafter"/>
</dbReference>
<sequence>MASGYNQNIWQSSTSGDYSIAAGYKWLMGPMDTAPISKLVWCEFNVPRHALCLWRLSLRRLPTKDRLARQGMNLENTPCELCYHNEETHHHIFFECSYTQCVLQNVFCSLRLYTGLYKLEDILLTPTYLETTMAVPLLDKKIVKKRVKKFKRPQSDRKISVKPNWRRPKGIDSRVRRKFKGCTLMPNIGYGSDKKTRHYLPNGFKKFVVHNVQELELLTMHNRYESFTYLYSCSTCYCQFTYSNRGDWAFLCQDVLCRDCSQCFNQEAKGEVDG</sequence>
<evidence type="ECO:0000313" key="6">
    <source>
        <dbReference type="Proteomes" id="UP001153076"/>
    </source>
</evidence>
<dbReference type="GO" id="GO:0003735">
    <property type="term" value="F:structural constituent of ribosome"/>
    <property type="evidence" value="ECO:0007669"/>
    <property type="project" value="InterPro"/>
</dbReference>
<proteinExistence type="inferred from homology"/>
<evidence type="ECO:0000313" key="5">
    <source>
        <dbReference type="EMBL" id="KAJ8421416.1"/>
    </source>
</evidence>
<dbReference type="InterPro" id="IPR026960">
    <property type="entry name" value="RVT-Znf"/>
</dbReference>
<dbReference type="PANTHER" id="PTHR23413:SF1">
    <property type="entry name" value="RIBOSOMAL PROTEIN L32"/>
    <property type="match status" value="1"/>
</dbReference>
<dbReference type="Pfam" id="PF01655">
    <property type="entry name" value="Ribosomal_L32e"/>
    <property type="match status" value="1"/>
</dbReference>
<keyword evidence="6" id="KW-1185">Reference proteome</keyword>
<feature type="domain" description="Reverse transcriptase zinc-binding" evidence="4">
    <location>
        <begin position="18"/>
        <end position="100"/>
    </location>
</feature>
<dbReference type="Pfam" id="PF13966">
    <property type="entry name" value="zf-RVT"/>
    <property type="match status" value="1"/>
</dbReference>
<dbReference type="EMBL" id="JAKOGI010002734">
    <property type="protein sequence ID" value="KAJ8421416.1"/>
    <property type="molecule type" value="Genomic_DNA"/>
</dbReference>
<comment type="similarity">
    <text evidence="1">Belongs to the eukaryotic ribosomal protein eL32 family.</text>
</comment>
<protein>
    <recommendedName>
        <fullName evidence="4">Reverse transcriptase zinc-binding domain-containing protein</fullName>
    </recommendedName>
</protein>